<dbReference type="EMBL" id="HE650827">
    <property type="protein sequence ID" value="CCF59065.1"/>
    <property type="molecule type" value="Genomic_DNA"/>
</dbReference>
<keyword evidence="9 12" id="KW-0472">Membrane</keyword>
<dbReference type="Proteomes" id="UP000005220">
    <property type="component" value="Chromosome 7"/>
</dbReference>
<feature type="coiled-coil region" evidence="10">
    <location>
        <begin position="113"/>
        <end position="140"/>
    </location>
</feature>
<sequence>MNLSVYEHALDMWSNADFVSLQKELDTNVLEVKDKEQSSLESRKALATETKRFKKLESDEKLSQVNKIIKQYQQEIDNLTKRSKFSEQILFSIYAKLSEAPDPKPLIQNSLSRLSKIDDSKELKEKVEDLEDKLTKYADYESLKSRLLDLEQNAAITLSKRLAAKEQEITSIWEEKQRNWKQREAELTKQVDTVQENNKMLEAKISKQLDIDSHETSPDASNKDSTDSKYNASPEQVLLLQELQSSQSRVYQLEKRNEELSGLLAKASNSAEKESELHSKDVKISQIESENILLSASLEKEHSNLSKKQSEFDESMKNVKNELESYKSELQALRMKLNNYSDYERLKSELSALKKIEFGADDSDKDEDNIPKEDITNGNDKIESTLLSANKKLQANLADLRSKHSSEKERTKELEKELAKSQKKIQELQRLNTNLELDLEKIEDVDQSFNDTASMMSGATRQMNNRAGNSGRFSPTSSIIGIQEDSELQTSNRSVILPIITKQRDRFRSRNTELERQVRDSMTERNKLNAELSKLKMDNNKLYEKVRYLSSYNNLSSAGQAASSMNDVDSEALYSNIYDESLHPLANFRQNELEYYKKRRLPVWEKLFVSFANIILQNNTTRMVFLFYCIGLHGLVFMMSMYVINLTGYVTPEIGTVKSSTAASAAKLGAHAANLAGADALADAVPGIHI</sequence>
<comment type="subcellular location">
    <subcellularLocation>
        <location evidence="1">Golgi apparatus membrane</location>
        <topology evidence="1">Single-pass type IV membrane protein</topology>
    </subcellularLocation>
</comment>
<dbReference type="STRING" id="1071382.H2AXG5"/>
<comment type="similarity">
    <text evidence="2">Belongs to the CASP family.</text>
</comment>
<dbReference type="eggNOG" id="KOG0963">
    <property type="taxonomic scope" value="Eukaryota"/>
</dbReference>
<evidence type="ECO:0000259" key="13">
    <source>
        <dbReference type="Pfam" id="PF08172"/>
    </source>
</evidence>
<feature type="coiled-coil region" evidence="10">
    <location>
        <begin position="390"/>
        <end position="445"/>
    </location>
</feature>
<dbReference type="RefSeq" id="XP_003958200.1">
    <property type="nucleotide sequence ID" value="XM_003958151.1"/>
</dbReference>
<evidence type="ECO:0000256" key="10">
    <source>
        <dbReference type="SAM" id="Coils"/>
    </source>
</evidence>
<proteinExistence type="inferred from homology"/>
<evidence type="ECO:0000256" key="7">
    <source>
        <dbReference type="ARBA" id="ARBA00023034"/>
    </source>
</evidence>
<evidence type="ECO:0000256" key="8">
    <source>
        <dbReference type="ARBA" id="ARBA00023054"/>
    </source>
</evidence>
<feature type="coiled-coil region" evidence="10">
    <location>
        <begin position="177"/>
        <end position="204"/>
    </location>
</feature>
<dbReference type="OrthoDB" id="10257567at2759"/>
<accession>H2AXG5</accession>
<feature type="coiled-coil region" evidence="10">
    <location>
        <begin position="309"/>
        <end position="343"/>
    </location>
</feature>
<evidence type="ECO:0000256" key="6">
    <source>
        <dbReference type="ARBA" id="ARBA00022989"/>
    </source>
</evidence>
<dbReference type="GO" id="GO:0006891">
    <property type="term" value="P:intra-Golgi vesicle-mediated transport"/>
    <property type="evidence" value="ECO:0007669"/>
    <property type="project" value="InterPro"/>
</dbReference>
<dbReference type="InterPro" id="IPR012955">
    <property type="entry name" value="CASP_C"/>
</dbReference>
<protein>
    <recommendedName>
        <fullName evidence="3">Protein CASP</fullName>
    </recommendedName>
</protein>
<name>H2AXG5_KAZAF</name>
<dbReference type="KEGG" id="kaf:KAFR_0G00320"/>
<dbReference type="Pfam" id="PF25398">
    <property type="entry name" value="CUX1_N"/>
    <property type="match status" value="1"/>
</dbReference>
<dbReference type="FunCoup" id="H2AXG5">
    <property type="interactions" value="290"/>
</dbReference>
<dbReference type="PANTHER" id="PTHR14043:SF2">
    <property type="entry name" value="HOMEOBOX PROTEIN CUT"/>
    <property type="match status" value="1"/>
</dbReference>
<keyword evidence="7" id="KW-0333">Golgi apparatus</keyword>
<evidence type="ECO:0000256" key="12">
    <source>
        <dbReference type="SAM" id="Phobius"/>
    </source>
</evidence>
<dbReference type="GO" id="GO:0000139">
    <property type="term" value="C:Golgi membrane"/>
    <property type="evidence" value="ECO:0007669"/>
    <property type="project" value="UniProtKB-SubCell"/>
</dbReference>
<feature type="compositionally biased region" description="Basic and acidic residues" evidence="11">
    <location>
        <begin position="206"/>
        <end position="227"/>
    </location>
</feature>
<keyword evidence="6 12" id="KW-1133">Transmembrane helix</keyword>
<dbReference type="InterPro" id="IPR057476">
    <property type="entry name" value="Cux_N"/>
</dbReference>
<feature type="transmembrane region" description="Helical" evidence="12">
    <location>
        <begin position="623"/>
        <end position="644"/>
    </location>
</feature>
<evidence type="ECO:0000256" key="11">
    <source>
        <dbReference type="SAM" id="MobiDB-lite"/>
    </source>
</evidence>
<feature type="domain" description="Cux N-terminal" evidence="14">
    <location>
        <begin position="6"/>
        <end position="112"/>
    </location>
</feature>
<dbReference type="GO" id="GO:0000149">
    <property type="term" value="F:SNARE binding"/>
    <property type="evidence" value="ECO:0007669"/>
    <property type="project" value="EnsemblFungi"/>
</dbReference>
<dbReference type="GeneID" id="13884556"/>
<evidence type="ECO:0000313" key="15">
    <source>
        <dbReference type="EMBL" id="CCF59065.1"/>
    </source>
</evidence>
<feature type="domain" description="CASP C-terminal" evidence="13">
    <location>
        <begin position="413"/>
        <end position="646"/>
    </location>
</feature>
<dbReference type="InParanoid" id="H2AXG5"/>
<evidence type="ECO:0000256" key="9">
    <source>
        <dbReference type="ARBA" id="ARBA00023136"/>
    </source>
</evidence>
<keyword evidence="16" id="KW-1185">Reference proteome</keyword>
<dbReference type="AlphaFoldDB" id="H2AXG5"/>
<evidence type="ECO:0000313" key="16">
    <source>
        <dbReference type="Proteomes" id="UP000005220"/>
    </source>
</evidence>
<feature type="coiled-coil region" evidence="10">
    <location>
        <begin position="511"/>
        <end position="545"/>
    </location>
</feature>
<evidence type="ECO:0000256" key="2">
    <source>
        <dbReference type="ARBA" id="ARBA00006415"/>
    </source>
</evidence>
<evidence type="ECO:0000256" key="5">
    <source>
        <dbReference type="ARBA" id="ARBA00022692"/>
    </source>
</evidence>
<keyword evidence="5 12" id="KW-0812">Transmembrane</keyword>
<reference evidence="15 16" key="1">
    <citation type="journal article" date="2011" name="Proc. Natl. Acad. Sci. U.S.A.">
        <title>Evolutionary erosion of yeast sex chromosomes by mating-type switching accidents.</title>
        <authorList>
            <person name="Gordon J.L."/>
            <person name="Armisen D."/>
            <person name="Proux-Wera E."/>
            <person name="Oheigeartaigh S.S."/>
            <person name="Byrne K.P."/>
            <person name="Wolfe K.H."/>
        </authorList>
    </citation>
    <scope>NUCLEOTIDE SEQUENCE [LARGE SCALE GENOMIC DNA]</scope>
    <source>
        <strain evidence="16">ATCC 22294 / BCRC 22015 / CBS 2517 / CECT 1963 / NBRC 1671 / NRRL Y-8276</strain>
    </source>
</reference>
<dbReference type="HOGENOM" id="CLU_016758_0_0_1"/>
<keyword evidence="8 10" id="KW-0175">Coiled coil</keyword>
<feature type="region of interest" description="Disordered" evidence="11">
    <location>
        <begin position="206"/>
        <end position="231"/>
    </location>
</feature>
<evidence type="ECO:0000256" key="1">
    <source>
        <dbReference type="ARBA" id="ARBA00004409"/>
    </source>
</evidence>
<keyword evidence="4" id="KW-0813">Transport</keyword>
<dbReference type="Pfam" id="PF08172">
    <property type="entry name" value="CASP_C"/>
    <property type="match status" value="1"/>
</dbReference>
<evidence type="ECO:0000256" key="4">
    <source>
        <dbReference type="ARBA" id="ARBA00022448"/>
    </source>
</evidence>
<evidence type="ECO:0000259" key="14">
    <source>
        <dbReference type="Pfam" id="PF25398"/>
    </source>
</evidence>
<dbReference type="PANTHER" id="PTHR14043">
    <property type="entry name" value="CCAAT DISPLACEMENT PROTEIN-RELATED"/>
    <property type="match status" value="1"/>
</dbReference>
<feature type="coiled-coil region" evidence="10">
    <location>
        <begin position="62"/>
        <end position="89"/>
    </location>
</feature>
<gene>
    <name evidence="15" type="primary">KAFR0G00320</name>
    <name evidence="15" type="ORF">KAFR_0G00320</name>
</gene>
<evidence type="ECO:0000256" key="3">
    <source>
        <dbReference type="ARBA" id="ARBA00018691"/>
    </source>
</evidence>
<organism evidence="15 16">
    <name type="scientific">Kazachstania africana (strain ATCC 22294 / BCRC 22015 / CBS 2517 / CECT 1963 / NBRC 1671 / NRRL Y-8276)</name>
    <name type="common">Yeast</name>
    <name type="synonym">Kluyveromyces africanus</name>
    <dbReference type="NCBI Taxonomy" id="1071382"/>
    <lineage>
        <taxon>Eukaryota</taxon>
        <taxon>Fungi</taxon>
        <taxon>Dikarya</taxon>
        <taxon>Ascomycota</taxon>
        <taxon>Saccharomycotina</taxon>
        <taxon>Saccharomycetes</taxon>
        <taxon>Saccharomycetales</taxon>
        <taxon>Saccharomycetaceae</taxon>
        <taxon>Kazachstania</taxon>
    </lineage>
</organism>
<dbReference type="GO" id="GO:0048211">
    <property type="term" value="P:Golgi vesicle docking"/>
    <property type="evidence" value="ECO:0007669"/>
    <property type="project" value="EnsemblFungi"/>
</dbReference>